<reference evidence="3 4" key="1">
    <citation type="journal article" date="2020" name="ISME J.">
        <title>Uncovering the hidden diversity of litter-decomposition mechanisms in mushroom-forming fungi.</title>
        <authorList>
            <person name="Floudas D."/>
            <person name="Bentzer J."/>
            <person name="Ahren D."/>
            <person name="Johansson T."/>
            <person name="Persson P."/>
            <person name="Tunlid A."/>
        </authorList>
    </citation>
    <scope>NUCLEOTIDE SEQUENCE [LARGE SCALE GENOMIC DNA]</scope>
    <source>
        <strain evidence="3 4">CBS 101986</strain>
    </source>
</reference>
<feature type="transmembrane region" description="Helical" evidence="2">
    <location>
        <begin position="294"/>
        <end position="324"/>
    </location>
</feature>
<dbReference type="AlphaFoldDB" id="A0A8H5F387"/>
<keyword evidence="2" id="KW-0472">Membrane</keyword>
<feature type="compositionally biased region" description="Basic and acidic residues" evidence="1">
    <location>
        <begin position="432"/>
        <end position="450"/>
    </location>
</feature>
<sequence>MSNSNDFSGTITGGIQDISALLPLLGTEQCEKHVGSALDRGFLYSSVTPISIFGSLGIVRAAFNILIASINIPRFRFWGAAKLSDGGFTPAGVVAPMIALDPKYPRQFLAETRLEAMLAEQHIENVEDLTVSWGKGILGWNFLLIASTLVISSAGIVPYIRIIFDSQHASSKALPLFPLGFGFPFLRVVGSALCVIFAQFLIQIRVLVLLKTRLLFIAIDRKAKEARIDLELTINDRKRAKSLWNSEVTSEKCIWALRMWLARPDAEKLNNRSSIEEIYKSEYRRQLESIDTRVLRWVNALLVFLVVLGCFSTVVGYVGCFYLIQHASTSKGPLLWLGLEALLSVVRILVWAINPSWDDSRGILYEIQLALHPPLITCNKSEADIQLDGIAPLMRSDRFLEEVVAYTGPFPAFAAPDVTLYYILTAISAKGKDSDSERDSESEQDSKAEQTKTLPGIGKLHMVLSDDKEQTSRILFKDDTRDSFSIYISSLEPVPGTAAIRARVDFSDEGSTGSETHSLTSDNFLMARLEAHYDEIRLKLQKQRSDTKCQAFFARTWAMETLSTTKREEVATETNQPATEADVAYLRQGHMERRWYDTCRQLEEWVTLLTTLYSKELAEDVSTDLVFTEEMTPARKYMADETEFLLIECQRNLEQLLISTTQKWIKHLETDHMAMRQAVVNSTFVQSSVTTNPHHTEQKRTSKIMSRLKNEFESLLWTEVRTRRDNMRNRVIGQTELMEQRIQERKYTTNNAVKEAITNAWKALPDVISSESARTGGTANNSSARIVTNWREFEVSMRARYNSAIQLAKEEVKQQTSTSDEKEHRVQLARMKTRCRQRANRLFSRLEAQEDEFKDLYTKDVLTADSHPLVDYWSSISLQERLRLQDRRQKFLKLSNTSVEAVGGRQNMLRALKRSQDFAFIDTREASLLTNEDVISVIKSVTSVTGVRTWKWSTEVYEVLDSNVKAAINANRDVCCYVNMGATDYHLKGSPYLIAPPDAVACIVCFYITTKSDHTITLCHTKNGKLNLVLNGRGLQSLVAPSEIWHRDDIYLPNDLLNDVGQLNMLEISVDKQNAPYNYWLSDILLPVQPVQVVVEPDTITPANLHISHLHL</sequence>
<dbReference type="EMBL" id="JAACJJ010000028">
    <property type="protein sequence ID" value="KAF5322135.1"/>
    <property type="molecule type" value="Genomic_DNA"/>
</dbReference>
<dbReference type="Proteomes" id="UP000567179">
    <property type="component" value="Unassembled WGS sequence"/>
</dbReference>
<feature type="transmembrane region" description="Helical" evidence="2">
    <location>
        <begin position="142"/>
        <end position="164"/>
    </location>
</feature>
<evidence type="ECO:0000313" key="4">
    <source>
        <dbReference type="Proteomes" id="UP000567179"/>
    </source>
</evidence>
<comment type="caution">
    <text evidence="3">The sequence shown here is derived from an EMBL/GenBank/DDBJ whole genome shotgun (WGS) entry which is preliminary data.</text>
</comment>
<gene>
    <name evidence="3" type="ORF">D9619_000526</name>
</gene>
<accession>A0A8H5F387</accession>
<evidence type="ECO:0000313" key="3">
    <source>
        <dbReference type="EMBL" id="KAF5322135.1"/>
    </source>
</evidence>
<keyword evidence="2" id="KW-0812">Transmembrane</keyword>
<dbReference type="OrthoDB" id="3032844at2759"/>
<feature type="region of interest" description="Disordered" evidence="1">
    <location>
        <begin position="432"/>
        <end position="452"/>
    </location>
</feature>
<protein>
    <submittedName>
        <fullName evidence="3">Uncharacterized protein</fullName>
    </submittedName>
</protein>
<feature type="transmembrane region" description="Helical" evidence="2">
    <location>
        <begin position="50"/>
        <end position="72"/>
    </location>
</feature>
<name>A0A8H5F387_9AGAR</name>
<proteinExistence type="predicted"/>
<organism evidence="3 4">
    <name type="scientific">Psilocybe cf. subviscida</name>
    <dbReference type="NCBI Taxonomy" id="2480587"/>
    <lineage>
        <taxon>Eukaryota</taxon>
        <taxon>Fungi</taxon>
        <taxon>Dikarya</taxon>
        <taxon>Basidiomycota</taxon>
        <taxon>Agaricomycotina</taxon>
        <taxon>Agaricomycetes</taxon>
        <taxon>Agaricomycetidae</taxon>
        <taxon>Agaricales</taxon>
        <taxon>Agaricineae</taxon>
        <taxon>Strophariaceae</taxon>
        <taxon>Psilocybe</taxon>
    </lineage>
</organism>
<feature type="transmembrane region" description="Helical" evidence="2">
    <location>
        <begin position="184"/>
        <end position="208"/>
    </location>
</feature>
<evidence type="ECO:0000256" key="1">
    <source>
        <dbReference type="SAM" id="MobiDB-lite"/>
    </source>
</evidence>
<keyword evidence="2" id="KW-1133">Transmembrane helix</keyword>
<keyword evidence="4" id="KW-1185">Reference proteome</keyword>
<evidence type="ECO:0000256" key="2">
    <source>
        <dbReference type="SAM" id="Phobius"/>
    </source>
</evidence>